<evidence type="ECO:0000313" key="1">
    <source>
        <dbReference type="EMBL" id="KAG0495910.1"/>
    </source>
</evidence>
<accession>A0A835VG90</accession>
<dbReference type="OrthoDB" id="6493944at2759"/>
<evidence type="ECO:0000313" key="2">
    <source>
        <dbReference type="Proteomes" id="UP000636800"/>
    </source>
</evidence>
<proteinExistence type="predicted"/>
<sequence>MLHDAQGRATDPASRNSRGDDFRFGVCRYARRASHHRRRLCRHAGIREETSGGAARLKIFDQGCDGRASVSDVIVVVRGGCGGKRRTEGTDGIVGIHAHVAAHRHSHSHRVGACQGGHTHADDGHSHRVEACQGGTRTRTTARFLRTRHVVVSQVRLLFTNLRKEQYKAVEFRGADTGAGNRVTLVIIGLSLGVSQSPLTIRR</sequence>
<dbReference type="AlphaFoldDB" id="A0A835VG90"/>
<reference evidence="1 2" key="1">
    <citation type="journal article" date="2020" name="Nat. Food">
        <title>A phased Vanilla planifolia genome enables genetic improvement of flavour and production.</title>
        <authorList>
            <person name="Hasing T."/>
            <person name="Tang H."/>
            <person name="Brym M."/>
            <person name="Khazi F."/>
            <person name="Huang T."/>
            <person name="Chambers A.H."/>
        </authorList>
    </citation>
    <scope>NUCLEOTIDE SEQUENCE [LARGE SCALE GENOMIC DNA]</scope>
    <source>
        <tissue evidence="1">Leaf</tissue>
    </source>
</reference>
<dbReference type="EMBL" id="JADCNL010000001">
    <property type="protein sequence ID" value="KAG0495910.1"/>
    <property type="molecule type" value="Genomic_DNA"/>
</dbReference>
<organism evidence="1 2">
    <name type="scientific">Vanilla planifolia</name>
    <name type="common">Vanilla</name>
    <dbReference type="NCBI Taxonomy" id="51239"/>
    <lineage>
        <taxon>Eukaryota</taxon>
        <taxon>Viridiplantae</taxon>
        <taxon>Streptophyta</taxon>
        <taxon>Embryophyta</taxon>
        <taxon>Tracheophyta</taxon>
        <taxon>Spermatophyta</taxon>
        <taxon>Magnoliopsida</taxon>
        <taxon>Liliopsida</taxon>
        <taxon>Asparagales</taxon>
        <taxon>Orchidaceae</taxon>
        <taxon>Vanilloideae</taxon>
        <taxon>Vanilleae</taxon>
        <taxon>Vanilla</taxon>
    </lineage>
</organism>
<name>A0A835VG90_VANPL</name>
<comment type="caution">
    <text evidence="1">The sequence shown here is derived from an EMBL/GenBank/DDBJ whole genome shotgun (WGS) entry which is preliminary data.</text>
</comment>
<dbReference type="Proteomes" id="UP000636800">
    <property type="component" value="Chromosome 1"/>
</dbReference>
<gene>
    <name evidence="1" type="ORF">HPP92_000601</name>
</gene>
<protein>
    <submittedName>
        <fullName evidence="1">Uncharacterized protein</fullName>
    </submittedName>
</protein>
<keyword evidence="2" id="KW-1185">Reference proteome</keyword>